<keyword evidence="4" id="KW-1015">Disulfide bond</keyword>
<evidence type="ECO:0000256" key="9">
    <source>
        <dbReference type="SAM" id="SignalP"/>
    </source>
</evidence>
<sequence length="503" mass="54197">MDWSSAFSCIAAFLLVPALCASDDRLVSGKPLSPGAAAISDGGDFALGFFSPSNSTPPKLYLGIWYNNIPRRTVVWVVNRATPIIVDSSSDSSSPAVPSLALTNTSDLVLSDTSGQIVWTTNLTTVTSYSSSSPSTAVLMNTGNLVIRSLNGTVLWQSFSHPTDTLLPGMKMRLSYRTLAADRLVSWKSPEDPSPGIFSYGGDSDTFLQFFIWNGSRPAWRTSVWTGYMVASSQFQANARTAVYLALVDTDDEISLVFTVSDGAPPTRFLLSDAGKLELLGWNKEASEWMMLTATGRDCFSYGHCGPGGFCDATSAVPTCKCLDGFEPASAEWSSGRFSQGCRRKEARRCGAAGDGHFVALPGMKVPDRFTHVGNRSLDECAVECGGDCNCVAYAYAALSSSARSRGDVTRCLVWTGELVDTVRLGPGCPWGTVGAGGDSRETLYLRVAGMPGKRKQRNVVKIAVPVLASMLIVTCISLSWFCVFKGKKRNVKKLKKAKFREY</sequence>
<feature type="domain" description="Bulb-type lectin" evidence="10">
    <location>
        <begin position="23"/>
        <end position="160"/>
    </location>
</feature>
<evidence type="ECO:0000259" key="10">
    <source>
        <dbReference type="PROSITE" id="PS50927"/>
    </source>
</evidence>
<dbReference type="OrthoDB" id="673608at2759"/>
<dbReference type="GO" id="GO:0048544">
    <property type="term" value="P:recognition of pollen"/>
    <property type="evidence" value="ECO:0007669"/>
    <property type="project" value="InterPro"/>
</dbReference>
<dbReference type="CDD" id="cd00028">
    <property type="entry name" value="B_lectin"/>
    <property type="match status" value="1"/>
</dbReference>
<dbReference type="FunFam" id="2.90.10.10:FF:000019">
    <property type="entry name" value="Serine/threonine-protein kinase"/>
    <property type="match status" value="1"/>
</dbReference>
<evidence type="ECO:0000256" key="4">
    <source>
        <dbReference type="ARBA" id="ARBA00023157"/>
    </source>
</evidence>
<dbReference type="GO" id="GO:0004674">
    <property type="term" value="F:protein serine/threonine kinase activity"/>
    <property type="evidence" value="ECO:0007669"/>
    <property type="project" value="UniProtKB-EC"/>
</dbReference>
<evidence type="ECO:0000256" key="1">
    <source>
        <dbReference type="ARBA" id="ARBA00004479"/>
    </source>
</evidence>
<keyword evidence="13" id="KW-1185">Reference proteome</keyword>
<accession>A0A6G1DEM7</accession>
<evidence type="ECO:0000256" key="5">
    <source>
        <dbReference type="ARBA" id="ARBA00023170"/>
    </source>
</evidence>
<dbReference type="EMBL" id="SPHZ02000006">
    <property type="protein sequence ID" value="KAF0910652.1"/>
    <property type="molecule type" value="Genomic_DNA"/>
</dbReference>
<gene>
    <name evidence="12" type="ORF">E2562_004648</name>
</gene>
<comment type="caution">
    <text evidence="12">The sequence shown here is derived from an EMBL/GenBank/DDBJ whole genome shotgun (WGS) entry which is preliminary data.</text>
</comment>
<evidence type="ECO:0000256" key="3">
    <source>
        <dbReference type="ARBA" id="ARBA00022729"/>
    </source>
</evidence>
<dbReference type="InterPro" id="IPR000858">
    <property type="entry name" value="S_locus_glycoprot_dom"/>
</dbReference>
<dbReference type="InterPro" id="IPR001480">
    <property type="entry name" value="Bulb-type_lectin_dom"/>
</dbReference>
<dbReference type="SMART" id="SM00108">
    <property type="entry name" value="B_lectin"/>
    <property type="match status" value="1"/>
</dbReference>
<dbReference type="PROSITE" id="PS50927">
    <property type="entry name" value="BULB_LECTIN"/>
    <property type="match status" value="1"/>
</dbReference>
<feature type="domain" description="Apple" evidence="11">
    <location>
        <begin position="350"/>
        <end position="449"/>
    </location>
</feature>
<feature type="signal peptide" evidence="9">
    <location>
        <begin position="1"/>
        <end position="22"/>
    </location>
</feature>
<comment type="catalytic activity">
    <reaction evidence="6">
        <text>L-threonyl-[protein] + ATP = O-phospho-L-threonyl-[protein] + ADP + H(+)</text>
        <dbReference type="Rhea" id="RHEA:46608"/>
        <dbReference type="Rhea" id="RHEA-COMP:11060"/>
        <dbReference type="Rhea" id="RHEA-COMP:11605"/>
        <dbReference type="ChEBI" id="CHEBI:15378"/>
        <dbReference type="ChEBI" id="CHEBI:30013"/>
        <dbReference type="ChEBI" id="CHEBI:30616"/>
        <dbReference type="ChEBI" id="CHEBI:61977"/>
        <dbReference type="ChEBI" id="CHEBI:456216"/>
        <dbReference type="EC" id="2.7.11.1"/>
    </reaction>
</comment>
<name>A0A6G1DEM7_9ORYZ</name>
<evidence type="ECO:0000313" key="12">
    <source>
        <dbReference type="EMBL" id="KAF0910652.1"/>
    </source>
</evidence>
<dbReference type="PANTHER" id="PTHR32444">
    <property type="entry name" value="BULB-TYPE LECTIN DOMAIN-CONTAINING PROTEIN"/>
    <property type="match status" value="1"/>
</dbReference>
<evidence type="ECO:0000256" key="2">
    <source>
        <dbReference type="ARBA" id="ARBA00012513"/>
    </source>
</evidence>
<evidence type="ECO:0000259" key="11">
    <source>
        <dbReference type="PROSITE" id="PS50948"/>
    </source>
</evidence>
<protein>
    <recommendedName>
        <fullName evidence="2">non-specific serine/threonine protein kinase</fullName>
        <ecNumber evidence="2">2.7.11.1</ecNumber>
    </recommendedName>
</protein>
<dbReference type="AlphaFoldDB" id="A0A6G1DEM7"/>
<evidence type="ECO:0000313" key="13">
    <source>
        <dbReference type="Proteomes" id="UP000479710"/>
    </source>
</evidence>
<dbReference type="PANTHER" id="PTHR32444:SF118">
    <property type="entry name" value="OS09G0551150 PROTEIN"/>
    <property type="match status" value="1"/>
</dbReference>
<dbReference type="PROSITE" id="PS50948">
    <property type="entry name" value="PAN"/>
    <property type="match status" value="1"/>
</dbReference>
<evidence type="ECO:0000256" key="7">
    <source>
        <dbReference type="ARBA" id="ARBA00048679"/>
    </source>
</evidence>
<proteinExistence type="predicted"/>
<keyword evidence="5" id="KW-0675">Receptor</keyword>
<evidence type="ECO:0000256" key="6">
    <source>
        <dbReference type="ARBA" id="ARBA00047899"/>
    </source>
</evidence>
<keyword evidence="3 9" id="KW-0732">Signal</keyword>
<dbReference type="Pfam" id="PF00954">
    <property type="entry name" value="S_locus_glycop"/>
    <property type="match status" value="1"/>
</dbReference>
<dbReference type="SUPFAM" id="SSF51110">
    <property type="entry name" value="alpha-D-mannose-specific plant lectins"/>
    <property type="match status" value="1"/>
</dbReference>
<dbReference type="EC" id="2.7.11.1" evidence="2"/>
<dbReference type="CDD" id="cd01098">
    <property type="entry name" value="PAN_AP_plant"/>
    <property type="match status" value="1"/>
</dbReference>
<dbReference type="Proteomes" id="UP000479710">
    <property type="component" value="Unassembled WGS sequence"/>
</dbReference>
<organism evidence="12 13">
    <name type="scientific">Oryza meyeriana var. granulata</name>
    <dbReference type="NCBI Taxonomy" id="110450"/>
    <lineage>
        <taxon>Eukaryota</taxon>
        <taxon>Viridiplantae</taxon>
        <taxon>Streptophyta</taxon>
        <taxon>Embryophyta</taxon>
        <taxon>Tracheophyta</taxon>
        <taxon>Spermatophyta</taxon>
        <taxon>Magnoliopsida</taxon>
        <taxon>Liliopsida</taxon>
        <taxon>Poales</taxon>
        <taxon>Poaceae</taxon>
        <taxon>BOP clade</taxon>
        <taxon>Oryzoideae</taxon>
        <taxon>Oryzeae</taxon>
        <taxon>Oryzinae</taxon>
        <taxon>Oryza</taxon>
        <taxon>Oryza meyeriana</taxon>
    </lineage>
</organism>
<comment type="catalytic activity">
    <reaction evidence="7">
        <text>L-seryl-[protein] + ATP = O-phospho-L-seryl-[protein] + ADP + H(+)</text>
        <dbReference type="Rhea" id="RHEA:17989"/>
        <dbReference type="Rhea" id="RHEA-COMP:9863"/>
        <dbReference type="Rhea" id="RHEA-COMP:11604"/>
        <dbReference type="ChEBI" id="CHEBI:15378"/>
        <dbReference type="ChEBI" id="CHEBI:29999"/>
        <dbReference type="ChEBI" id="CHEBI:30616"/>
        <dbReference type="ChEBI" id="CHEBI:83421"/>
        <dbReference type="ChEBI" id="CHEBI:456216"/>
        <dbReference type="EC" id="2.7.11.1"/>
    </reaction>
</comment>
<keyword evidence="8" id="KW-0812">Transmembrane</keyword>
<reference evidence="12 13" key="1">
    <citation type="submission" date="2019-11" db="EMBL/GenBank/DDBJ databases">
        <title>Whole genome sequence of Oryza granulata.</title>
        <authorList>
            <person name="Li W."/>
        </authorList>
    </citation>
    <scope>NUCLEOTIDE SEQUENCE [LARGE SCALE GENOMIC DNA]</scope>
    <source>
        <strain evidence="13">cv. Menghai</strain>
        <tissue evidence="12">Leaf</tissue>
    </source>
</reference>
<keyword evidence="8" id="KW-1133">Transmembrane helix</keyword>
<keyword evidence="8" id="KW-0472">Membrane</keyword>
<dbReference type="GO" id="GO:0051707">
    <property type="term" value="P:response to other organism"/>
    <property type="evidence" value="ECO:0007669"/>
    <property type="project" value="UniProtKB-ARBA"/>
</dbReference>
<evidence type="ECO:0000256" key="8">
    <source>
        <dbReference type="SAM" id="Phobius"/>
    </source>
</evidence>
<dbReference type="Pfam" id="PF01453">
    <property type="entry name" value="B_lectin"/>
    <property type="match status" value="1"/>
</dbReference>
<dbReference type="Gene3D" id="2.90.10.10">
    <property type="entry name" value="Bulb-type lectin domain"/>
    <property type="match status" value="1"/>
</dbReference>
<feature type="chain" id="PRO_5026043273" description="non-specific serine/threonine protein kinase" evidence="9">
    <location>
        <begin position="23"/>
        <end position="503"/>
    </location>
</feature>
<comment type="subcellular location">
    <subcellularLocation>
        <location evidence="1">Membrane</location>
        <topology evidence="1">Single-pass type I membrane protein</topology>
    </subcellularLocation>
</comment>
<dbReference type="Pfam" id="PF08276">
    <property type="entry name" value="PAN_2"/>
    <property type="match status" value="1"/>
</dbReference>
<dbReference type="InterPro" id="IPR003609">
    <property type="entry name" value="Pan_app"/>
</dbReference>
<dbReference type="GO" id="GO:0016020">
    <property type="term" value="C:membrane"/>
    <property type="evidence" value="ECO:0007669"/>
    <property type="project" value="UniProtKB-SubCell"/>
</dbReference>
<feature type="transmembrane region" description="Helical" evidence="8">
    <location>
        <begin position="463"/>
        <end position="485"/>
    </location>
</feature>
<dbReference type="InterPro" id="IPR036426">
    <property type="entry name" value="Bulb-type_lectin_dom_sf"/>
</dbReference>